<proteinExistence type="predicted"/>
<evidence type="ECO:0000313" key="3">
    <source>
        <dbReference type="WBParaSite" id="HPLM_0000291601-mRNA-1"/>
    </source>
</evidence>
<gene>
    <name evidence="1" type="ORF">HPLM_LOCUS2907</name>
</gene>
<evidence type="ECO:0000313" key="2">
    <source>
        <dbReference type="Proteomes" id="UP000268014"/>
    </source>
</evidence>
<organism evidence="3">
    <name type="scientific">Haemonchus placei</name>
    <name type="common">Barber's pole worm</name>
    <dbReference type="NCBI Taxonomy" id="6290"/>
    <lineage>
        <taxon>Eukaryota</taxon>
        <taxon>Metazoa</taxon>
        <taxon>Ecdysozoa</taxon>
        <taxon>Nematoda</taxon>
        <taxon>Chromadorea</taxon>
        <taxon>Rhabditida</taxon>
        <taxon>Rhabditina</taxon>
        <taxon>Rhabditomorpha</taxon>
        <taxon>Strongyloidea</taxon>
        <taxon>Trichostrongylidae</taxon>
        <taxon>Haemonchus</taxon>
    </lineage>
</organism>
<dbReference type="WBParaSite" id="HPLM_0000291601-mRNA-1">
    <property type="protein sequence ID" value="HPLM_0000291601-mRNA-1"/>
    <property type="gene ID" value="HPLM_0000291601"/>
</dbReference>
<dbReference type="EMBL" id="UZAF01007647">
    <property type="protein sequence ID" value="VDO17515.1"/>
    <property type="molecule type" value="Genomic_DNA"/>
</dbReference>
<sequence>MVGNRYNTLCSNRFDSRYSSSVAYNNNSHIHNRSRSRLLVSSLEGKIPIRSGC</sequence>
<reference evidence="3" key="1">
    <citation type="submission" date="2017-02" db="UniProtKB">
        <authorList>
            <consortium name="WormBaseParasite"/>
        </authorList>
    </citation>
    <scope>IDENTIFICATION</scope>
</reference>
<name>A0A0N4W040_HAEPC</name>
<protein>
    <submittedName>
        <fullName evidence="1 3">Uncharacterized protein</fullName>
    </submittedName>
</protein>
<keyword evidence="2" id="KW-1185">Reference proteome</keyword>
<dbReference type="AlphaFoldDB" id="A0A0N4W040"/>
<dbReference type="Proteomes" id="UP000268014">
    <property type="component" value="Unassembled WGS sequence"/>
</dbReference>
<reference evidence="1 2" key="2">
    <citation type="submission" date="2018-11" db="EMBL/GenBank/DDBJ databases">
        <authorList>
            <consortium name="Pathogen Informatics"/>
        </authorList>
    </citation>
    <scope>NUCLEOTIDE SEQUENCE [LARGE SCALE GENOMIC DNA]</scope>
    <source>
        <strain evidence="1 2">MHpl1</strain>
    </source>
</reference>
<accession>A0A0N4W040</accession>
<evidence type="ECO:0000313" key="1">
    <source>
        <dbReference type="EMBL" id="VDO17515.1"/>
    </source>
</evidence>